<gene>
    <name evidence="1" type="ORF">RS130_19400</name>
</gene>
<name>A0ABU3T0G5_9ALTE</name>
<comment type="caution">
    <text evidence="1">The sequence shown here is derived from an EMBL/GenBank/DDBJ whole genome shotgun (WGS) entry which is preliminary data.</text>
</comment>
<keyword evidence="2" id="KW-1185">Reference proteome</keyword>
<evidence type="ECO:0000313" key="2">
    <source>
        <dbReference type="Proteomes" id="UP001247805"/>
    </source>
</evidence>
<dbReference type="Proteomes" id="UP001247805">
    <property type="component" value="Unassembled WGS sequence"/>
</dbReference>
<reference evidence="1 2" key="1">
    <citation type="submission" date="2023-10" db="EMBL/GenBank/DDBJ databases">
        <title>Glaciecola aquimarina strain GGW-M5 nov., isolated from a coastal seawater.</title>
        <authorList>
            <person name="Bayburt H."/>
            <person name="Kim J.M."/>
            <person name="Choi B.J."/>
            <person name="Jeon C.O."/>
        </authorList>
    </citation>
    <scope>NUCLEOTIDE SEQUENCE [LARGE SCALE GENOMIC DNA]</scope>
    <source>
        <strain evidence="1 2">KCTC 32108</strain>
    </source>
</reference>
<evidence type="ECO:0000313" key="1">
    <source>
        <dbReference type="EMBL" id="MDU0355758.1"/>
    </source>
</evidence>
<sequence length="103" mass="12431">MSVKIEDVFKYAQINNRVCPKPFYWNQLHDLIPNNKFSEFGKFAPEPPLILSSWWEATPSEKSQRFTEHLEWAEKQNSLPIVYEYLAKLSEKQWFHGNDWLLW</sequence>
<dbReference type="RefSeq" id="WP_316027281.1">
    <property type="nucleotide sequence ID" value="NZ_JAWDIO010000002.1"/>
</dbReference>
<dbReference type="EMBL" id="JAWDIO010000002">
    <property type="protein sequence ID" value="MDU0355758.1"/>
    <property type="molecule type" value="Genomic_DNA"/>
</dbReference>
<organism evidence="1 2">
    <name type="scientific">Paraglaciecola aquimarina</name>
    <dbReference type="NCBI Taxonomy" id="1235557"/>
    <lineage>
        <taxon>Bacteria</taxon>
        <taxon>Pseudomonadati</taxon>
        <taxon>Pseudomonadota</taxon>
        <taxon>Gammaproteobacteria</taxon>
        <taxon>Alteromonadales</taxon>
        <taxon>Alteromonadaceae</taxon>
        <taxon>Paraglaciecola</taxon>
    </lineage>
</organism>
<protein>
    <submittedName>
        <fullName evidence="1">Uncharacterized protein</fullName>
    </submittedName>
</protein>
<accession>A0ABU3T0G5</accession>
<proteinExistence type="predicted"/>